<feature type="coiled-coil region" evidence="3">
    <location>
        <begin position="69"/>
        <end position="101"/>
    </location>
</feature>
<name>A0A1J1ITZ1_9DIPT</name>
<evidence type="ECO:0000313" key="8">
    <source>
        <dbReference type="EMBL" id="CRL03731.1"/>
    </source>
</evidence>
<keyword evidence="9" id="KW-1185">Reference proteome</keyword>
<proteinExistence type="inferred from homology"/>
<organism evidence="8 9">
    <name type="scientific">Clunio marinus</name>
    <dbReference type="NCBI Taxonomy" id="568069"/>
    <lineage>
        <taxon>Eukaryota</taxon>
        <taxon>Metazoa</taxon>
        <taxon>Ecdysozoa</taxon>
        <taxon>Arthropoda</taxon>
        <taxon>Hexapoda</taxon>
        <taxon>Insecta</taxon>
        <taxon>Pterygota</taxon>
        <taxon>Neoptera</taxon>
        <taxon>Endopterygota</taxon>
        <taxon>Diptera</taxon>
        <taxon>Nematocera</taxon>
        <taxon>Chironomoidea</taxon>
        <taxon>Chironomidae</taxon>
        <taxon>Clunio</taxon>
    </lineage>
</organism>
<protein>
    <submittedName>
        <fullName evidence="8">CLUMA_CG016441, isoform A</fullName>
    </submittedName>
</protein>
<dbReference type="InterPro" id="IPR026847">
    <property type="entry name" value="VPS13"/>
</dbReference>
<evidence type="ECO:0000256" key="4">
    <source>
        <dbReference type="SAM" id="MobiDB-lite"/>
    </source>
</evidence>
<feature type="domain" description="Chorein N-terminal" evidence="5">
    <location>
        <begin position="4"/>
        <end position="801"/>
    </location>
</feature>
<evidence type="ECO:0000259" key="7">
    <source>
        <dbReference type="Pfam" id="PF25037"/>
    </source>
</evidence>
<dbReference type="EMBL" id="CVRI01000059">
    <property type="protein sequence ID" value="CRL03731.1"/>
    <property type="molecule type" value="Genomic_DNA"/>
</dbReference>
<dbReference type="GO" id="GO:0006623">
    <property type="term" value="P:protein targeting to vacuole"/>
    <property type="evidence" value="ECO:0007669"/>
    <property type="project" value="TreeGrafter"/>
</dbReference>
<keyword evidence="2" id="KW-0813">Transport</keyword>
<evidence type="ECO:0000256" key="3">
    <source>
        <dbReference type="SAM" id="Coils"/>
    </source>
</evidence>
<dbReference type="InterPro" id="IPR056748">
    <property type="entry name" value="VPS13-like_C"/>
</dbReference>
<evidence type="ECO:0000313" key="9">
    <source>
        <dbReference type="Proteomes" id="UP000183832"/>
    </source>
</evidence>
<dbReference type="Proteomes" id="UP000183832">
    <property type="component" value="Unassembled WGS sequence"/>
</dbReference>
<comment type="similarity">
    <text evidence="1">Belongs to the VPS13 family.</text>
</comment>
<dbReference type="PANTHER" id="PTHR16166:SF93">
    <property type="entry name" value="INTERMEMBRANE LIPID TRANSFER PROTEIN VPS13"/>
    <property type="match status" value="1"/>
</dbReference>
<evidence type="ECO:0000259" key="5">
    <source>
        <dbReference type="Pfam" id="PF12624"/>
    </source>
</evidence>
<feature type="coiled-coil region" evidence="3">
    <location>
        <begin position="367"/>
        <end position="394"/>
    </location>
</feature>
<sequence length="3385" mass="383081">MAMDGDVVLKNLVLKQSALSELDLPVQTTYGHLGSLVLKIPWKNLYSAPVEAYIDRLYLLAVPNNSVRYNAEREEKATFEAKKSELERIQLAKKLEQEKNKPKDDKTFAEKLTAQIVNNVQIKIGDIHIRYEDNLSCAKPFAIGVTLSNFSVHTTDANWQKTLISQSMTEIYKVAQLESLAVYMNCDCKLFQEFTQDNYHLMFKESIASKTTKPNDYDFILGPITSEARLKMNPDPESNEIPFSIPKIILNLMMEKLALGLTKTQYQDAMQLIEQFGRMSRAYPYRKFRPHGITYKGHFKEWWHFAFRCILETDIQRRKKNWSWENMKETRRLCKLYADCYKMKLTTKKPTQQLLDVVDDCEKKLNIQNLVIIRQKVELEVDKLTKEEEETKSKGWFSGWWGSKKDDTNVETDDIKKKFQAAMTTEEKEKLFKAIGYQENSVPTELPETYVALTMHFELKCLEISIKSNIESEISFENVMLLQLNHVKCSIDQRPSAQSIKLNLNMQELMVYGLQQKQYLPVMIQSQIESANSLLDVMFESNPIDKLCDQRVKVKSQPIQIVYNGETVIQLLKVFQTQKTATLSQLQDAAAEKLVGIKERSATGLQYAISSHPRLEVDIAFAPSYFLIPKGGKYTKNESVVVVSLGELVLKTEPRPITQSIVRTMHNEGANSDEILQELISQSYDKFQFEIHNIQVLVAKAKENWEEAITIGRGTPMHILEPTFMKLSAALSVITDDPRLPKCKIGCELPSISISVTEDRVLDVLSIITTLPMPESEEVVVIKPLSKEQNIIGSSLSLLKFLDEKQQKLQKRLDPPPDIQDSVDGVVQFTEVEAYFVLEEIVLTICKSRDAEKVAVEEENSSDDEFGTPSEEFVDSQSKQLNVVSPSYKSVTFETPSRSPEKNLEKMLCVKVKKLEMTAAQRTYELKVDLKLGAVSFDQFRMKNEIESRLPVINTPRYDSGFEYLFTLSYTNCKKTSPEFNTKYHSVEQLIEIKMSTVVLLLNQDGISELIQIANGIQTKVDKIVSANQKPKDRMADAAAPSSFLEAAKEKLPMILEEGEESSTAVTSSKPRHHKSKIVDSIKLKVLAKMEDVTVKLENDVREITALEVRNLTAGVTMKTSYTEVTLKLEDIIVTDLNPRTIHSKILSIIGGDAMTAQFVMFNLEETSEYNSDNMKINVTMGCAKIIFMNWFVTSVLNFLDHFQTAQDRIKEASKAAAEAAKQNVVAAYEQATRVKMNIKIKAPIILVPVHSRSLEAIVIDLGNLKISNLISNLDVKSEHGPAVIDEMKVELSDVKLSKVQLHEQDGLSEPSDKTSVVLSSRFISSELVYEIDPKDYVLQPTSFALLIKRNLSSGWYKDHPQMEITGRLHSIELNVIAQDYKVIMQILEKNMTEGQNEFKKPKKPRPVQPVGEPTKVVADIDDEEAKRQWQKTQDKLLESKKPFGLDISVLKKSPSEEKKIIEIAMKFAFQIDSFIMNLYSAPNEGLACFALYYLSLNGQNLVDGSMSTSIILCDVNLDDTRPNSKGKITRFMERRERGSSNEPSTSNASSTDSKSMIDVTFRMKENDMFADVKVFSFNLILSMDFLMKLSAFLNPDGSSATPNTVDIALEAPKEVETKRRKSSVSGTQAASNEKMITLALHIEEYDVILVEKMDDINCLALILNNEISAKVRLHGEKQIIQGEIKNFSLYLSEFNPERRNHTKHYVLHPCSISLSGSTPEDKGLHVSLNVSKIKICVSPASIELMNKIVATMTLQENEKTNVTNDPIDYSDLWMAKQFDDDDFWFIKVDECWDALSVDSLVIEPIGKEEKCVIEVPSIAIIIENGVGVHTIPMLFIETSMDAQISNWSSEMGVNSTLRLTMSYYNNVLALWEPLIEPVEMDSSVGLSEYHPWELNFSMSVDKHLDDPEREEKDPTTFIKVKSVQTLELLVTKTCLDVLQTLGKSFSKAIEQEGLIESGVVDAPYVLRNDTGLEVQLELTGTEFLFHSANFADEKNGLVVFENLGILNSPPIESILSCVIFPGGKVYLQPKSESLESFSLLDETIKSMSHGDKIGQEKFITLYIPEVQKRLQLPIHRADKRYFPIYRETNQEPWGIISEISIEMGSTFVTIRGIVQVFNHFTVPISIHRYVNGRQMDIGEILPNESFNVPLNCIHDASKDLHFSIAGYRTSIQGMSWKECPGNSTLVKSLQCDPVKTYEPLYINAIRERFDVFFEISSKFTILSACFLIRLRPPLLLRNALPIDLIVSVAGCSVARDRDRNLREQSVDEDMTSAHQNTTGIEGEDFLDYGEKIIKPGELLHLPTVKTAAKNSDNLMYIVARLIQYLERDWSVKTEVPADPPEFVVWTFQSYDSAGKTSLQLGVHFENLNNGLTMTIYCPFWMLNKTGLNLSYRCKYTNCFGCDEEGFKISPCFFPEQADENTNILYHPPEYDGPILFSFREKAFFGKKKAAIRVDSGEWCDRFSLDVAGSSGVVQCKCDGMTYLIGVQNVLTNNSLTKQIIFMPFYVLINRAPFDIEVQEDKRPADPRVLVKSNDCAPLWPKAEGDRMLRVKTVDQDEVTAPFKYDDVQCTLLQLKNKYGGINVDVHVTEGVIYITFTEYHPGDAPGLIMNCTDEYVTFWEKGNVNGRVLKPKQMMFYTWFDPAGERVITWKNQGKGNVENDLRRDGVDQFIIASEEIEQSTSDGRGKRRSSQLESFYWVSFLDGTQRVLLFTKNPSVANSTQSSSRLDQVTRDVEINLRGLGLSLVNNAKGCDLMYIGIASSNVIWEQEKGKRHKQLKIEENHQVEERYQEYLRDVAVGEDQGKQYFMNANGMVQLDFVNMVMQKHTSQRRIRRLFYPGFWMEMKTSPYQLQLHAKINRIQIDNQLPDSIFPIILAPIPPPKSVAATTELKPFIEMSVVQRIIPHSTVTQYKYLRVLMQEFHVKVDLDFINAIIELMDSETSEAEAKKRFGEDLDVQKQPLFAHVTVHSQQEQKNFYDNLHLGPIKVHVSFSMGTGSETESKALPSIVSTLLQGVGVTLTDVNDVVFRLAFFEREFQFLTQRQLISECTTHYAGQAVKQLYVLVLGLDVIGNPYGLVVGFTKGVEDLFYEPFQGLIQGPGEFAEGLVLGVRSLFGHTVGGAAGAVSKITGAMGKGIAALTFDKDYQKKRQTALNKRPATMQEGIARSGKGLVMGVFDGVTGVVTKPVQGARTEGVQGFFKGLGKGAVGLVARPTAGIVDFASGTFDSVKRATELSDEEKKLRPPRFLHSDGIVRPYSKQEAEGYKIFRDADKGKFANSDEFAYAEMILDKEVLLVTNHRLIYVVKSDLFGGWQSEWILKWDEINSMRIVERGLEITLEAPKQKSGFSKMFSSSDKLKKVLLINNRRRCEKLLSIMTNMHQKNRN</sequence>
<dbReference type="GO" id="GO:0045053">
    <property type="term" value="P:protein retention in Golgi apparatus"/>
    <property type="evidence" value="ECO:0007669"/>
    <property type="project" value="TreeGrafter"/>
</dbReference>
<keyword evidence="3" id="KW-0175">Coiled coil</keyword>
<dbReference type="Pfam" id="PF25033">
    <property type="entry name" value="VPS13_M"/>
    <property type="match status" value="1"/>
</dbReference>
<dbReference type="Pfam" id="PF25037">
    <property type="entry name" value="VPS13_C"/>
    <property type="match status" value="1"/>
</dbReference>
<dbReference type="Pfam" id="PF12624">
    <property type="entry name" value="VPS13_N"/>
    <property type="match status" value="1"/>
</dbReference>
<feature type="domain" description="VPS13-like middle region" evidence="6">
    <location>
        <begin position="1099"/>
        <end position="1947"/>
    </location>
</feature>
<dbReference type="PANTHER" id="PTHR16166">
    <property type="entry name" value="VACUOLAR PROTEIN SORTING-ASSOCIATED PROTEIN VPS13"/>
    <property type="match status" value="1"/>
</dbReference>
<feature type="region of interest" description="Disordered" evidence="4">
    <location>
        <begin position="1532"/>
        <end position="1553"/>
    </location>
</feature>
<accession>A0A1J1ITZ1</accession>
<evidence type="ECO:0000256" key="2">
    <source>
        <dbReference type="ARBA" id="ARBA00022448"/>
    </source>
</evidence>
<feature type="compositionally biased region" description="Low complexity" evidence="4">
    <location>
        <begin position="1541"/>
        <end position="1553"/>
    </location>
</feature>
<dbReference type="STRING" id="568069.A0A1J1ITZ1"/>
<feature type="domain" description="Intermembrane lipid transfer protein VPS13-like C-terminal" evidence="7">
    <location>
        <begin position="3242"/>
        <end position="3346"/>
    </location>
</feature>
<dbReference type="OrthoDB" id="428159at2759"/>
<evidence type="ECO:0000259" key="6">
    <source>
        <dbReference type="Pfam" id="PF25033"/>
    </source>
</evidence>
<dbReference type="InterPro" id="IPR026854">
    <property type="entry name" value="VPS13_N"/>
</dbReference>
<dbReference type="InterPro" id="IPR056747">
    <property type="entry name" value="VPS13-like_M"/>
</dbReference>
<evidence type="ECO:0000256" key="1">
    <source>
        <dbReference type="ARBA" id="ARBA00006545"/>
    </source>
</evidence>
<gene>
    <name evidence="8" type="ORF">CLUMA_CG016441</name>
</gene>
<reference evidence="8" key="1">
    <citation type="submission" date="2015-04" db="EMBL/GenBank/DDBJ databases">
        <authorList>
            <person name="Syromyatnikov M.Y."/>
            <person name="Popov V.N."/>
        </authorList>
    </citation>
    <scope>NUCLEOTIDE SEQUENCE [LARGE SCALE GENOMIC DNA]</scope>
</reference>